<reference evidence="3" key="1">
    <citation type="submission" date="2018-01" db="EMBL/GenBank/DDBJ databases">
        <authorList>
            <person name="Mao J.F."/>
        </authorList>
    </citation>
    <scope>NUCLEOTIDE SEQUENCE</scope>
    <source>
        <strain evidence="3">Huo1</strain>
        <tissue evidence="3">Leaf</tissue>
    </source>
</reference>
<proteinExistence type="inferred from homology"/>
<evidence type="ECO:0000313" key="3">
    <source>
        <dbReference type="EMBL" id="KAG6393019.1"/>
    </source>
</evidence>
<dbReference type="InterPro" id="IPR005061">
    <property type="entry name" value="Ist1"/>
</dbReference>
<sequence length="367" mass="40885">MRREIPKLLETGHEASARIRVENILREEKMMAAHELVELFCELIAARLPIMDAQKECPLDLKEANSSVCFAAPRCTDLPELHQVQTLFSDKYGKEFVSSAAELISDCGVNRQLVELLSVRAPSPDVKLKLLKEIAKEHELDWDPSSSENDLLKTRDDLLDGPIRFVSDPGPRAPFTNAHNDEAMSTTSQSAVGEHPDSDEDFVIIGFPEVPMQKPSQSNKGMNEANISLDKVNLSQLEEPFPMEENGPSPSAMKTIDDKADFQDREDFSYSESENPFHLDKTKTGLKEEVDLDAINPFAHSNTLFASPGRKSASEHSSDDAKGVFDSYSQSDNAFSYSSLNRTQPLSPMDDDMDFSYPNMFTSQGSK</sequence>
<feature type="compositionally biased region" description="Polar residues" evidence="2">
    <location>
        <begin position="327"/>
        <end position="346"/>
    </location>
</feature>
<keyword evidence="4" id="KW-1185">Reference proteome</keyword>
<evidence type="ECO:0000313" key="4">
    <source>
        <dbReference type="Proteomes" id="UP000298416"/>
    </source>
</evidence>
<evidence type="ECO:0000256" key="2">
    <source>
        <dbReference type="SAM" id="MobiDB-lite"/>
    </source>
</evidence>
<comment type="similarity">
    <text evidence="1">Belongs to the IST1 family.</text>
</comment>
<feature type="compositionally biased region" description="Basic and acidic residues" evidence="2">
    <location>
        <begin position="312"/>
        <end position="323"/>
    </location>
</feature>
<dbReference type="PANTHER" id="PTHR12161:SF5">
    <property type="entry name" value="IST1 HOMOLOG"/>
    <property type="match status" value="1"/>
</dbReference>
<accession>A0A8X8WEU1</accession>
<dbReference type="EMBL" id="PNBA02000018">
    <property type="protein sequence ID" value="KAG6393019.1"/>
    <property type="molecule type" value="Genomic_DNA"/>
</dbReference>
<dbReference type="Proteomes" id="UP000298416">
    <property type="component" value="Unassembled WGS sequence"/>
</dbReference>
<name>A0A8X8WEU1_SALSN</name>
<dbReference type="GO" id="GO:0015031">
    <property type="term" value="P:protein transport"/>
    <property type="evidence" value="ECO:0007669"/>
    <property type="project" value="InterPro"/>
</dbReference>
<evidence type="ECO:0008006" key="5">
    <source>
        <dbReference type="Google" id="ProtNLM"/>
    </source>
</evidence>
<feature type="region of interest" description="Disordered" evidence="2">
    <location>
        <begin position="301"/>
        <end position="367"/>
    </location>
</feature>
<protein>
    <recommendedName>
        <fullName evidence="5">IST1-like protein</fullName>
    </recommendedName>
</protein>
<dbReference type="PANTHER" id="PTHR12161">
    <property type="entry name" value="IST1 FAMILY MEMBER"/>
    <property type="match status" value="1"/>
</dbReference>
<evidence type="ECO:0000256" key="1">
    <source>
        <dbReference type="ARBA" id="ARBA00005536"/>
    </source>
</evidence>
<dbReference type="Gene3D" id="1.20.1260.60">
    <property type="entry name" value="Vacuolar protein sorting-associated protein Ist1"/>
    <property type="match status" value="1"/>
</dbReference>
<feature type="region of interest" description="Disordered" evidence="2">
    <location>
        <begin position="164"/>
        <end position="196"/>
    </location>
</feature>
<reference evidence="3" key="2">
    <citation type="submission" date="2020-08" db="EMBL/GenBank/DDBJ databases">
        <title>Plant Genome Project.</title>
        <authorList>
            <person name="Zhang R.-G."/>
        </authorList>
    </citation>
    <scope>NUCLEOTIDE SEQUENCE</scope>
    <source>
        <strain evidence="3">Huo1</strain>
        <tissue evidence="3">Leaf</tissue>
    </source>
</reference>
<dbReference type="FunFam" id="1.20.1260.60:FF:000003">
    <property type="entry name" value="IST1-like protein isoform A"/>
    <property type="match status" value="1"/>
</dbReference>
<gene>
    <name evidence="3" type="ORF">SASPL_147249</name>
</gene>
<dbReference type="InterPro" id="IPR042277">
    <property type="entry name" value="IST1-like"/>
</dbReference>
<dbReference type="AlphaFoldDB" id="A0A8X8WEU1"/>
<comment type="caution">
    <text evidence="3">The sequence shown here is derived from an EMBL/GenBank/DDBJ whole genome shotgun (WGS) entry which is preliminary data.</text>
</comment>
<dbReference type="Pfam" id="PF03398">
    <property type="entry name" value="Ist1"/>
    <property type="match status" value="1"/>
</dbReference>
<organism evidence="3">
    <name type="scientific">Salvia splendens</name>
    <name type="common">Scarlet sage</name>
    <dbReference type="NCBI Taxonomy" id="180675"/>
    <lineage>
        <taxon>Eukaryota</taxon>
        <taxon>Viridiplantae</taxon>
        <taxon>Streptophyta</taxon>
        <taxon>Embryophyta</taxon>
        <taxon>Tracheophyta</taxon>
        <taxon>Spermatophyta</taxon>
        <taxon>Magnoliopsida</taxon>
        <taxon>eudicotyledons</taxon>
        <taxon>Gunneridae</taxon>
        <taxon>Pentapetalae</taxon>
        <taxon>asterids</taxon>
        <taxon>lamiids</taxon>
        <taxon>Lamiales</taxon>
        <taxon>Lamiaceae</taxon>
        <taxon>Nepetoideae</taxon>
        <taxon>Mentheae</taxon>
        <taxon>Salviinae</taxon>
        <taxon>Salvia</taxon>
        <taxon>Salvia subgen. Calosphace</taxon>
        <taxon>core Calosphace</taxon>
    </lineage>
</organism>